<comment type="caution">
    <text evidence="1">The sequence shown here is derived from an EMBL/GenBank/DDBJ whole genome shotgun (WGS) entry which is preliminary data.</text>
</comment>
<evidence type="ECO:0000313" key="2">
    <source>
        <dbReference type="Proteomes" id="UP000827976"/>
    </source>
</evidence>
<name>A0ACB7TYC8_DIOAL</name>
<organism evidence="1 2">
    <name type="scientific">Dioscorea alata</name>
    <name type="common">Purple yam</name>
    <dbReference type="NCBI Taxonomy" id="55571"/>
    <lineage>
        <taxon>Eukaryota</taxon>
        <taxon>Viridiplantae</taxon>
        <taxon>Streptophyta</taxon>
        <taxon>Embryophyta</taxon>
        <taxon>Tracheophyta</taxon>
        <taxon>Spermatophyta</taxon>
        <taxon>Magnoliopsida</taxon>
        <taxon>Liliopsida</taxon>
        <taxon>Dioscoreales</taxon>
        <taxon>Dioscoreaceae</taxon>
        <taxon>Dioscorea</taxon>
    </lineage>
</organism>
<proteinExistence type="predicted"/>
<reference evidence="2" key="1">
    <citation type="journal article" date="2022" name="Nat. Commun.">
        <title>Chromosome evolution and the genetic basis of agronomically important traits in greater yam.</title>
        <authorList>
            <person name="Bredeson J.V."/>
            <person name="Lyons J.B."/>
            <person name="Oniyinde I.O."/>
            <person name="Okereke N.R."/>
            <person name="Kolade O."/>
            <person name="Nnabue I."/>
            <person name="Nwadili C.O."/>
            <person name="Hribova E."/>
            <person name="Parker M."/>
            <person name="Nwogha J."/>
            <person name="Shu S."/>
            <person name="Carlson J."/>
            <person name="Kariba R."/>
            <person name="Muthemba S."/>
            <person name="Knop K."/>
            <person name="Barton G.J."/>
            <person name="Sherwood A.V."/>
            <person name="Lopez-Montes A."/>
            <person name="Asiedu R."/>
            <person name="Jamnadass R."/>
            <person name="Muchugi A."/>
            <person name="Goodstein D."/>
            <person name="Egesi C.N."/>
            <person name="Featherston J."/>
            <person name="Asfaw A."/>
            <person name="Simpson G.G."/>
            <person name="Dolezel J."/>
            <person name="Hendre P.S."/>
            <person name="Van Deynze A."/>
            <person name="Kumar P.L."/>
            <person name="Obidiegwu J.E."/>
            <person name="Bhattacharjee R."/>
            <person name="Rokhsar D.S."/>
        </authorList>
    </citation>
    <scope>NUCLEOTIDE SEQUENCE [LARGE SCALE GENOMIC DNA]</scope>
    <source>
        <strain evidence="2">cv. TDa95/00328</strain>
    </source>
</reference>
<dbReference type="EMBL" id="CM037029">
    <property type="protein sequence ID" value="KAH7653078.1"/>
    <property type="molecule type" value="Genomic_DNA"/>
</dbReference>
<dbReference type="Proteomes" id="UP000827976">
    <property type="component" value="Chromosome 19"/>
</dbReference>
<accession>A0ACB7TYC8</accession>
<gene>
    <name evidence="1" type="ORF">IHE45_19G059300</name>
</gene>
<sequence length="218" mass="23205">MGAAKVLVILVATIQLVSPWMGLRTASGDDAFAPFLSPFTNGLCDGVDCGKGTCKTSESHLFGFTCECNQGWTQFHIGDHFRFLPCNIPNCTVDYSCSKDIAPTAAPPESTPSNLSLFDPCLWSTCGGGECRKTGAYEHQCDCKAGYSNLLNISSFPCLKECSLTGDCAKLGITLSNSTSSTTTDNSSSSSTNSASFRSKNLVWLFIILTSLVMVRAA</sequence>
<protein>
    <submittedName>
        <fullName evidence="1">Uncharacterized protein</fullName>
    </submittedName>
</protein>
<keyword evidence="2" id="KW-1185">Reference proteome</keyword>
<evidence type="ECO:0000313" key="1">
    <source>
        <dbReference type="EMBL" id="KAH7653078.1"/>
    </source>
</evidence>